<proteinExistence type="predicted"/>
<dbReference type="InterPro" id="IPR003743">
    <property type="entry name" value="Zf-RING_7"/>
</dbReference>
<dbReference type="OrthoDB" id="9795058at2"/>
<evidence type="ECO:0000256" key="1">
    <source>
        <dbReference type="SAM" id="Coils"/>
    </source>
</evidence>
<evidence type="ECO:0000313" key="4">
    <source>
        <dbReference type="Proteomes" id="UP000030185"/>
    </source>
</evidence>
<dbReference type="PANTHER" id="PTHR39082:SF1">
    <property type="entry name" value="SCAVENGER RECEPTOR CLASS A MEMBER 3"/>
    <property type="match status" value="1"/>
</dbReference>
<feature type="coiled-coil region" evidence="1">
    <location>
        <begin position="36"/>
        <end position="91"/>
    </location>
</feature>
<feature type="domain" description="C4-type zinc ribbon" evidence="2">
    <location>
        <begin position="203"/>
        <end position="234"/>
    </location>
</feature>
<sequence length="248" mass="28814">METTIAQKLEALVKLQTIDSKLEEIKKIRGDLPEEVRDLEDELEGYETRVGKYLSDIQNLNDEITKNKLAIKDAEKNIKKYEDQQKNVRNNREYDAITKEVELQQLEIQISEKRTKEYQHKINQKNDDIANTQRILDDRKKDLKLKKDELETLSSESKDEEAKLLKEREKASKSIEERLLNSYNKIRLNANNGLAVVSVKRDACGGCFNTVPPQRQVDIRDKKKLIVCEHCGRIFADVETIVLETAKK</sequence>
<dbReference type="RefSeq" id="WP_045457962.1">
    <property type="nucleotide sequence ID" value="NZ_BBLT01000001.1"/>
</dbReference>
<comment type="caution">
    <text evidence="3">The sequence shown here is derived from an EMBL/GenBank/DDBJ whole genome shotgun (WGS) entry which is preliminary data.</text>
</comment>
<dbReference type="AlphaFoldDB" id="A0A098L8X5"/>
<evidence type="ECO:0000259" key="2">
    <source>
        <dbReference type="Pfam" id="PF02591"/>
    </source>
</evidence>
<dbReference type="InterPro" id="IPR052376">
    <property type="entry name" value="Oxidative_Scav/Glycosyltrans"/>
</dbReference>
<keyword evidence="4" id="KW-1185">Reference proteome</keyword>
<organism evidence="3 4">
    <name type="scientific">Sporocytophaga myxococcoides</name>
    <dbReference type="NCBI Taxonomy" id="153721"/>
    <lineage>
        <taxon>Bacteria</taxon>
        <taxon>Pseudomonadati</taxon>
        <taxon>Bacteroidota</taxon>
        <taxon>Cytophagia</taxon>
        <taxon>Cytophagales</taxon>
        <taxon>Cytophagaceae</taxon>
        <taxon>Sporocytophaga</taxon>
    </lineage>
</organism>
<gene>
    <name evidence="3" type="ORF">MYP_532</name>
</gene>
<name>A0A098L8X5_9BACT</name>
<dbReference type="Gene3D" id="1.10.287.1490">
    <property type="match status" value="1"/>
</dbReference>
<dbReference type="PANTHER" id="PTHR39082">
    <property type="entry name" value="PHOSPHOLIPASE C-BETA-2-RELATED"/>
    <property type="match status" value="1"/>
</dbReference>
<reference evidence="3 4" key="1">
    <citation type="submission" date="2014-09" db="EMBL/GenBank/DDBJ databases">
        <title>Sporocytophaga myxococcoides PG-01 genome sequencing.</title>
        <authorList>
            <person name="Liu L."/>
            <person name="Gao P.J."/>
            <person name="Chen G.J."/>
            <person name="Wang L.S."/>
        </authorList>
    </citation>
    <scope>NUCLEOTIDE SEQUENCE [LARGE SCALE GENOMIC DNA]</scope>
    <source>
        <strain evidence="3 4">PG-01</strain>
    </source>
</reference>
<feature type="coiled-coil region" evidence="1">
    <location>
        <begin position="136"/>
        <end position="170"/>
    </location>
</feature>
<dbReference type="eggNOG" id="COG1579">
    <property type="taxonomic scope" value="Bacteria"/>
</dbReference>
<dbReference type="EMBL" id="BBLT01000001">
    <property type="protein sequence ID" value="GAL83306.1"/>
    <property type="molecule type" value="Genomic_DNA"/>
</dbReference>
<accession>A0A098L8X5</accession>
<evidence type="ECO:0000313" key="3">
    <source>
        <dbReference type="EMBL" id="GAL83306.1"/>
    </source>
</evidence>
<dbReference type="Proteomes" id="UP000030185">
    <property type="component" value="Unassembled WGS sequence"/>
</dbReference>
<dbReference type="STRING" id="153721.MYP_532"/>
<protein>
    <recommendedName>
        <fullName evidence="2">C4-type zinc ribbon domain-containing protein</fullName>
    </recommendedName>
</protein>
<keyword evidence="1" id="KW-0175">Coiled coil</keyword>
<dbReference type="Pfam" id="PF02591">
    <property type="entry name" value="Zn_ribbon_9"/>
    <property type="match status" value="1"/>
</dbReference>